<feature type="domain" description="Pectinesterase inhibitor" evidence="9">
    <location>
        <begin position="3"/>
        <end position="79"/>
    </location>
</feature>
<protein>
    <recommendedName>
        <fullName evidence="7">Pectinesterase</fullName>
        <ecNumber evidence="7">3.1.1.11</ecNumber>
    </recommendedName>
</protein>
<evidence type="ECO:0000256" key="2">
    <source>
        <dbReference type="ARBA" id="ARBA00006027"/>
    </source>
</evidence>
<evidence type="ECO:0000259" key="8">
    <source>
        <dbReference type="Pfam" id="PF01095"/>
    </source>
</evidence>
<evidence type="ECO:0000256" key="7">
    <source>
        <dbReference type="RuleBase" id="RU000589"/>
    </source>
</evidence>
<dbReference type="SUPFAM" id="SSF101148">
    <property type="entry name" value="Plant invertase/pectin methylesterase inhibitor"/>
    <property type="match status" value="1"/>
</dbReference>
<dbReference type="InterPro" id="IPR033131">
    <property type="entry name" value="Pectinesterase_Asp_AS"/>
</dbReference>
<comment type="similarity">
    <text evidence="2">In the N-terminal section; belongs to the PMEI family.</text>
</comment>
<evidence type="ECO:0000313" key="11">
    <source>
        <dbReference type="Proteomes" id="UP000636800"/>
    </source>
</evidence>
<dbReference type="InterPro" id="IPR012334">
    <property type="entry name" value="Pectin_lyas_fold"/>
</dbReference>
<feature type="active site" evidence="6">
    <location>
        <position position="282"/>
    </location>
</feature>
<dbReference type="InterPro" id="IPR035513">
    <property type="entry name" value="Invertase/methylesterase_inhib"/>
</dbReference>
<dbReference type="GO" id="GO:0004857">
    <property type="term" value="F:enzyme inhibitor activity"/>
    <property type="evidence" value="ECO:0007669"/>
    <property type="project" value="InterPro"/>
</dbReference>
<evidence type="ECO:0000256" key="1">
    <source>
        <dbReference type="ARBA" id="ARBA00005184"/>
    </source>
</evidence>
<comment type="caution">
    <text evidence="10">The sequence shown here is derived from an EMBL/GenBank/DDBJ whole genome shotgun (WGS) entry which is preliminary data.</text>
</comment>
<accession>A0A835R5J7</accession>
<comment type="similarity">
    <text evidence="3">In the C-terminal section; belongs to the pectinesterase family.</text>
</comment>
<dbReference type="SUPFAM" id="SSF51126">
    <property type="entry name" value="Pectin lyase-like"/>
    <property type="match status" value="1"/>
</dbReference>
<dbReference type="GO" id="GO:0042545">
    <property type="term" value="P:cell wall modification"/>
    <property type="evidence" value="ECO:0007669"/>
    <property type="project" value="UniProtKB-UniRule"/>
</dbReference>
<dbReference type="FunFam" id="2.160.20.10:FF:000001">
    <property type="entry name" value="Pectinesterase"/>
    <property type="match status" value="1"/>
</dbReference>
<dbReference type="CDD" id="cd15798">
    <property type="entry name" value="PMEI-like_3"/>
    <property type="match status" value="1"/>
</dbReference>
<dbReference type="UniPathway" id="UPA00545">
    <property type="reaction ID" value="UER00823"/>
</dbReference>
<organism evidence="10 11">
    <name type="scientific">Vanilla planifolia</name>
    <name type="common">Vanilla</name>
    <dbReference type="NCBI Taxonomy" id="51239"/>
    <lineage>
        <taxon>Eukaryota</taxon>
        <taxon>Viridiplantae</taxon>
        <taxon>Streptophyta</taxon>
        <taxon>Embryophyta</taxon>
        <taxon>Tracheophyta</taxon>
        <taxon>Spermatophyta</taxon>
        <taxon>Magnoliopsida</taxon>
        <taxon>Liliopsida</taxon>
        <taxon>Asparagales</taxon>
        <taxon>Orchidaceae</taxon>
        <taxon>Vanilloideae</taxon>
        <taxon>Vanilleae</taxon>
        <taxon>Vanilla</taxon>
    </lineage>
</organism>
<evidence type="ECO:0000256" key="6">
    <source>
        <dbReference type="PROSITE-ProRule" id="PRU10040"/>
    </source>
</evidence>
<dbReference type="Proteomes" id="UP000636800">
    <property type="component" value="Chromosome 5"/>
</dbReference>
<dbReference type="OrthoDB" id="1600564at2759"/>
<evidence type="ECO:0000256" key="3">
    <source>
        <dbReference type="ARBA" id="ARBA00007786"/>
    </source>
</evidence>
<dbReference type="PROSITE" id="PS00503">
    <property type="entry name" value="PECTINESTERASE_2"/>
    <property type="match status" value="1"/>
</dbReference>
<comment type="pathway">
    <text evidence="1 7">Glycan metabolism; pectin degradation; 2-dehydro-3-deoxy-D-gluconate from pectin: step 1/5.</text>
</comment>
<evidence type="ECO:0000259" key="9">
    <source>
        <dbReference type="Pfam" id="PF04043"/>
    </source>
</evidence>
<dbReference type="Gene3D" id="1.20.140.40">
    <property type="entry name" value="Invertase/pectin methylesterase inhibitor family protein"/>
    <property type="match status" value="1"/>
</dbReference>
<dbReference type="EC" id="3.1.1.11" evidence="7"/>
<dbReference type="PANTHER" id="PTHR31707">
    <property type="entry name" value="PECTINESTERASE"/>
    <property type="match status" value="1"/>
</dbReference>
<name>A0A835R5J7_VANPL</name>
<evidence type="ECO:0000313" key="10">
    <source>
        <dbReference type="EMBL" id="KAG0480512.1"/>
    </source>
</evidence>
<proteinExistence type="inferred from homology"/>
<dbReference type="Pfam" id="PF01095">
    <property type="entry name" value="Pectinesterase"/>
    <property type="match status" value="1"/>
</dbReference>
<reference evidence="10 11" key="1">
    <citation type="journal article" date="2020" name="Nat. Food">
        <title>A phased Vanilla planifolia genome enables genetic improvement of flavour and production.</title>
        <authorList>
            <person name="Hasing T."/>
            <person name="Tang H."/>
            <person name="Brym M."/>
            <person name="Khazi F."/>
            <person name="Huang T."/>
            <person name="Chambers A.H."/>
        </authorList>
    </citation>
    <scope>NUCLEOTIDE SEQUENCE [LARGE SCALE GENOMIC DNA]</scope>
    <source>
        <tissue evidence="10">Leaf</tissue>
    </source>
</reference>
<feature type="domain" description="Pectinesterase catalytic" evidence="8">
    <location>
        <begin position="133"/>
        <end position="430"/>
    </location>
</feature>
<gene>
    <name evidence="10" type="ORF">HPP92_011370</name>
</gene>
<dbReference type="InterPro" id="IPR000070">
    <property type="entry name" value="Pectinesterase_cat"/>
</dbReference>
<dbReference type="Pfam" id="PF04043">
    <property type="entry name" value="PMEI"/>
    <property type="match status" value="1"/>
</dbReference>
<dbReference type="GO" id="GO:0045490">
    <property type="term" value="P:pectin catabolic process"/>
    <property type="evidence" value="ECO:0007669"/>
    <property type="project" value="UniProtKB-UniRule"/>
</dbReference>
<dbReference type="Gene3D" id="2.160.20.10">
    <property type="entry name" value="Single-stranded right-handed beta-helix, Pectin lyase-like"/>
    <property type="match status" value="1"/>
</dbReference>
<comment type="catalytic activity">
    <reaction evidence="7">
        <text>[(1-&gt;4)-alpha-D-galacturonosyl methyl ester](n) + n H2O = [(1-&gt;4)-alpha-D-galacturonosyl](n) + n methanol + n H(+)</text>
        <dbReference type="Rhea" id="RHEA:22380"/>
        <dbReference type="Rhea" id="RHEA-COMP:14570"/>
        <dbReference type="Rhea" id="RHEA-COMP:14573"/>
        <dbReference type="ChEBI" id="CHEBI:15377"/>
        <dbReference type="ChEBI" id="CHEBI:15378"/>
        <dbReference type="ChEBI" id="CHEBI:17790"/>
        <dbReference type="ChEBI" id="CHEBI:140522"/>
        <dbReference type="ChEBI" id="CHEBI:140523"/>
        <dbReference type="EC" id="3.1.1.11"/>
    </reaction>
</comment>
<dbReference type="InterPro" id="IPR011050">
    <property type="entry name" value="Pectin_lyase_fold/virulence"/>
</dbReference>
<dbReference type="InterPro" id="IPR006501">
    <property type="entry name" value="Pectinesterase_inhib_dom"/>
</dbReference>
<keyword evidence="5 7" id="KW-0063">Aspartyl esterase</keyword>
<evidence type="ECO:0000256" key="4">
    <source>
        <dbReference type="ARBA" id="ARBA00022801"/>
    </source>
</evidence>
<sequence length="451" mass="49581">MVCKEVLCFGIDDLQRTIDRYDSFNVAHADRILDDARTWLSGALTYQHTCLEAFDKSGSPAEIDIAKALNRSISFTANGLNVVSEMERMTSGLQLRRKLLASENAAGDTGLPRWVSFGRRRLLVSEIVEIKPNATVAQDGSGDYATITEALAAVPKKRGEAFVIYIKEGVYKEKVVVNRSLTNVVFIGDGPDKSKISGELNAVDGVKTFHTATFAVMGDGFMARDMGFENTAGAAKHQAVAVRVQSDMTIFHNCRMDGYQDTLYDFTYRHFYRDCAITGTVDFVFGNAKSVFQNCTLLLRRPLPSQHNVVTAHASRYADESTAFVLHNCTVDADLDYTDLPGSSYLGRPWQKYARTVVMQSRIGEVIKPEGWMAWEVGGVAAVADNVVYAEYDNRGPGADTAGRLKWKGVKTITEEEALQFSAGSFVNGDVWVQPTGVPYTPGLLPDEGRA</sequence>
<dbReference type="EMBL" id="JADCNL010000005">
    <property type="protein sequence ID" value="KAG0480512.1"/>
    <property type="molecule type" value="Genomic_DNA"/>
</dbReference>
<dbReference type="GO" id="GO:0030599">
    <property type="term" value="F:pectinesterase activity"/>
    <property type="evidence" value="ECO:0007669"/>
    <property type="project" value="UniProtKB-UniRule"/>
</dbReference>
<evidence type="ECO:0000256" key="5">
    <source>
        <dbReference type="ARBA" id="ARBA00023085"/>
    </source>
</evidence>
<keyword evidence="4 7" id="KW-0378">Hydrolase</keyword>
<keyword evidence="11" id="KW-1185">Reference proteome</keyword>
<dbReference type="AlphaFoldDB" id="A0A835R5J7"/>